<dbReference type="PANTHER" id="PTHR39244">
    <property type="entry name" value="NATTERIN-4"/>
    <property type="match status" value="1"/>
</dbReference>
<dbReference type="OMA" id="WWITANA"/>
<keyword evidence="4" id="KW-1185">Reference proteome</keyword>
<organism evidence="3 4">
    <name type="scientific">Taxus chinensis</name>
    <name type="common">Chinese yew</name>
    <name type="synonym">Taxus wallichiana var. chinensis</name>
    <dbReference type="NCBI Taxonomy" id="29808"/>
    <lineage>
        <taxon>Eukaryota</taxon>
        <taxon>Viridiplantae</taxon>
        <taxon>Streptophyta</taxon>
        <taxon>Embryophyta</taxon>
        <taxon>Tracheophyta</taxon>
        <taxon>Spermatophyta</taxon>
        <taxon>Pinopsida</taxon>
        <taxon>Pinidae</taxon>
        <taxon>Conifers II</taxon>
        <taxon>Cupressales</taxon>
        <taxon>Taxaceae</taxon>
        <taxon>Taxus</taxon>
    </lineage>
</organism>
<reference evidence="3 4" key="1">
    <citation type="journal article" date="2021" name="Nat. Plants">
        <title>The Taxus genome provides insights into paclitaxel biosynthesis.</title>
        <authorList>
            <person name="Xiong X."/>
            <person name="Gou J."/>
            <person name="Liao Q."/>
            <person name="Li Y."/>
            <person name="Zhou Q."/>
            <person name="Bi G."/>
            <person name="Li C."/>
            <person name="Du R."/>
            <person name="Wang X."/>
            <person name="Sun T."/>
            <person name="Guo L."/>
            <person name="Liang H."/>
            <person name="Lu P."/>
            <person name="Wu Y."/>
            <person name="Zhang Z."/>
            <person name="Ro D.K."/>
            <person name="Shang Y."/>
            <person name="Huang S."/>
            <person name="Yan J."/>
        </authorList>
    </citation>
    <scope>NUCLEOTIDE SEQUENCE [LARGE SCALE GENOMIC DNA]</scope>
    <source>
        <strain evidence="3">Ta-2019</strain>
    </source>
</reference>
<dbReference type="PANTHER" id="PTHR39244:SF5">
    <property type="entry name" value="NATTERIN-3-LIKE"/>
    <property type="match status" value="1"/>
</dbReference>
<proteinExistence type="predicted"/>
<dbReference type="EMBL" id="JAHRHJ020000001">
    <property type="protein sequence ID" value="KAH9328873.1"/>
    <property type="molecule type" value="Genomic_DNA"/>
</dbReference>
<name>A0AA38GVG8_TAXCH</name>
<protein>
    <recommendedName>
        <fullName evidence="2">Agglutinin domain-containing protein</fullName>
    </recommendedName>
</protein>
<dbReference type="InterPro" id="IPR036242">
    <property type="entry name" value="Agglutinin_dom_sf"/>
</dbReference>
<dbReference type="AlphaFoldDB" id="A0AA38GVG8"/>
<dbReference type="SUPFAM" id="SSF56973">
    <property type="entry name" value="Aerolisin/ETX pore-forming domain"/>
    <property type="match status" value="1"/>
</dbReference>
<feature type="compositionally biased region" description="Basic and acidic residues" evidence="1">
    <location>
        <begin position="500"/>
        <end position="511"/>
    </location>
</feature>
<feature type="domain" description="Agglutinin" evidence="2">
    <location>
        <begin position="20"/>
        <end position="152"/>
    </location>
</feature>
<feature type="region of interest" description="Disordered" evidence="1">
    <location>
        <begin position="500"/>
        <end position="524"/>
    </location>
</feature>
<dbReference type="SMART" id="SM00791">
    <property type="entry name" value="Agglutinin"/>
    <property type="match status" value="2"/>
</dbReference>
<evidence type="ECO:0000256" key="1">
    <source>
        <dbReference type="SAM" id="MobiDB-lite"/>
    </source>
</evidence>
<dbReference type="Gene3D" id="2.80.10.50">
    <property type="match status" value="2"/>
</dbReference>
<dbReference type="Proteomes" id="UP000824469">
    <property type="component" value="Unassembled WGS sequence"/>
</dbReference>
<sequence>MDSSSKSGDHDAIQAVSSRAALPRYFALRGPNGKYLGYVRDHPCRGFLSFCYDDLASPCVKHEVVEAQNGEAHVKCCYNDKFWRKNKPQEEWIVAAADSPNADRSTWSSTLFRAAPHHHAGKISLSSVLQGNGSHGLGVWEANSNNNNTNLDGPCLVTFNPSGDGEGEAYAYEAVSLVTFPPYVAFKGDNENDIGDNLIRHQVEAVGDSEGHVWIKNLYWNQYWEVSPESSWVLADMSNISPQDMSMQFLPIQVDEATVALRCSQGAQEFCNRYNDPNNMPCLRAYARSLERSALFTVVECVKKRRVTSIVYDMSTAHIYDLQAMSWSNSVSFTTGIGFEFTGGVPLVESATVKLSTEISASTEWGNTLETETRVGSTYNVLVDPGEQVSIDLMATRGKCTVQFSYTQEDLLTSGQTVSYSRKDGVFKGVNYTDIKEVFGNERCKLLGLTGEKPDMEEKREEDHEEKVEPDLRNIWNEEDKEEPDFFMQLKVIETNKKKCEDKDEAKENKGVKKKRLRERIMRT</sequence>
<evidence type="ECO:0000313" key="3">
    <source>
        <dbReference type="EMBL" id="KAH9328873.1"/>
    </source>
</evidence>
<dbReference type="InterPro" id="IPR008998">
    <property type="entry name" value="Agglutinin"/>
</dbReference>
<dbReference type="InterPro" id="IPR053237">
    <property type="entry name" value="Natterin_C"/>
</dbReference>
<feature type="region of interest" description="Disordered" evidence="1">
    <location>
        <begin position="454"/>
        <end position="475"/>
    </location>
</feature>
<dbReference type="SUPFAM" id="SSF50382">
    <property type="entry name" value="Agglutinin"/>
    <property type="match status" value="2"/>
</dbReference>
<evidence type="ECO:0000259" key="2">
    <source>
        <dbReference type="SMART" id="SM00791"/>
    </source>
</evidence>
<feature type="domain" description="Agglutinin" evidence="2">
    <location>
        <begin position="178"/>
        <end position="300"/>
    </location>
</feature>
<evidence type="ECO:0000313" key="4">
    <source>
        <dbReference type="Proteomes" id="UP000824469"/>
    </source>
</evidence>
<dbReference type="Pfam" id="PF07468">
    <property type="entry name" value="Agglutinin"/>
    <property type="match status" value="1"/>
</dbReference>
<dbReference type="Gene3D" id="2.170.15.10">
    <property type="entry name" value="Proaerolysin, chain A, domain 3"/>
    <property type="match status" value="1"/>
</dbReference>
<comment type="caution">
    <text evidence="3">The sequence shown here is derived from an EMBL/GenBank/DDBJ whole genome shotgun (WGS) entry which is preliminary data.</text>
</comment>
<gene>
    <name evidence="3" type="ORF">KI387_000981</name>
</gene>
<accession>A0AA38GVG8</accession>